<evidence type="ECO:0000256" key="3">
    <source>
        <dbReference type="ARBA" id="ARBA00007319"/>
    </source>
</evidence>
<evidence type="ECO:0000256" key="11">
    <source>
        <dbReference type="ARBA" id="ARBA00033475"/>
    </source>
</evidence>
<dbReference type="EMBL" id="UFAJ01000561">
    <property type="protein sequence ID" value="SSD61079.1"/>
    <property type="molecule type" value="Genomic_DNA"/>
</dbReference>
<dbReference type="GO" id="GO:0046872">
    <property type="term" value="F:metal ion binding"/>
    <property type="evidence" value="ECO:0007669"/>
    <property type="project" value="UniProtKB-KW"/>
</dbReference>
<dbReference type="Gene3D" id="3.90.230.10">
    <property type="entry name" value="Creatinase/methionine aminopeptidase superfamily"/>
    <property type="match status" value="1"/>
</dbReference>
<keyword evidence="8 14" id="KW-0482">Metalloprotease</keyword>
<reference evidence="15" key="1">
    <citation type="submission" date="2018-06" db="EMBL/GenBank/DDBJ databases">
        <authorList>
            <person name="Guldener U."/>
        </authorList>
    </citation>
    <scope>NUCLEOTIDE SEQUENCE [LARGE SCALE GENOMIC DNA]</scope>
    <source>
        <strain evidence="15">UTAD17</strain>
    </source>
</reference>
<name>A0A376B932_9ASCO</name>
<gene>
    <name evidence="14" type="ORF">SCODWIG_02840</name>
</gene>
<dbReference type="InterPro" id="IPR000994">
    <property type="entry name" value="Pept_M24"/>
</dbReference>
<keyword evidence="7" id="KW-0378">Hydrolase</keyword>
<dbReference type="PANTHER" id="PTHR10804">
    <property type="entry name" value="PROTEASE FAMILY M24 METHIONYL AMINOPEPTIDASE, AMINOPEPTIDASE P"/>
    <property type="match status" value="1"/>
</dbReference>
<evidence type="ECO:0000256" key="5">
    <source>
        <dbReference type="ARBA" id="ARBA00022670"/>
    </source>
</evidence>
<dbReference type="GO" id="GO:0006508">
    <property type="term" value="P:proteolysis"/>
    <property type="evidence" value="ECO:0007669"/>
    <property type="project" value="UniProtKB-KW"/>
</dbReference>
<dbReference type="PANTHER" id="PTHR10804:SF102">
    <property type="entry name" value="METALLOPROTEASE ARX1-RELATED"/>
    <property type="match status" value="1"/>
</dbReference>
<comment type="subcellular location">
    <subcellularLocation>
        <location evidence="2">Cytoplasm</location>
    </subcellularLocation>
    <subcellularLocation>
        <location evidence="1">Nucleus</location>
    </subcellularLocation>
</comment>
<dbReference type="GO" id="GO:0008237">
    <property type="term" value="F:metallopeptidase activity"/>
    <property type="evidence" value="ECO:0007669"/>
    <property type="project" value="UniProtKB-KW"/>
</dbReference>
<dbReference type="GO" id="GO:0005634">
    <property type="term" value="C:nucleus"/>
    <property type="evidence" value="ECO:0007669"/>
    <property type="project" value="UniProtKB-SubCell"/>
</dbReference>
<evidence type="ECO:0000256" key="4">
    <source>
        <dbReference type="ARBA" id="ARBA00022490"/>
    </source>
</evidence>
<comment type="function">
    <text evidence="12">Probable metalloprotease involved in proper assembly of pre-ribosomal particles during the biogenesis of the 60S ribosomal subunit. Accompanies the pre-60S particles to the cytoplasm.</text>
</comment>
<keyword evidence="4" id="KW-0963">Cytoplasm</keyword>
<evidence type="ECO:0000256" key="1">
    <source>
        <dbReference type="ARBA" id="ARBA00004123"/>
    </source>
</evidence>
<dbReference type="Proteomes" id="UP000262825">
    <property type="component" value="Unassembled WGS sequence"/>
</dbReference>
<keyword evidence="5 14" id="KW-0645">Protease</keyword>
<dbReference type="VEuPathDB" id="FungiDB:SCODWIG_02840"/>
<evidence type="ECO:0000256" key="12">
    <source>
        <dbReference type="ARBA" id="ARBA00034680"/>
    </source>
</evidence>
<dbReference type="GO" id="GO:0005737">
    <property type="term" value="C:cytoplasm"/>
    <property type="evidence" value="ECO:0007669"/>
    <property type="project" value="UniProtKB-SubCell"/>
</dbReference>
<proteinExistence type="inferred from homology"/>
<dbReference type="InterPro" id="IPR036005">
    <property type="entry name" value="Creatinase/aminopeptidase-like"/>
</dbReference>
<dbReference type="SUPFAM" id="SSF55920">
    <property type="entry name" value="Creatinase/aminopeptidase"/>
    <property type="match status" value="1"/>
</dbReference>
<organism evidence="14 15">
    <name type="scientific">Saccharomycodes ludwigii</name>
    <dbReference type="NCBI Taxonomy" id="36035"/>
    <lineage>
        <taxon>Eukaryota</taxon>
        <taxon>Fungi</taxon>
        <taxon>Dikarya</taxon>
        <taxon>Ascomycota</taxon>
        <taxon>Saccharomycotina</taxon>
        <taxon>Saccharomycetes</taxon>
        <taxon>Saccharomycodales</taxon>
        <taxon>Saccharomycodaceae</taxon>
        <taxon>Saccharomycodes</taxon>
    </lineage>
</organism>
<evidence type="ECO:0000256" key="6">
    <source>
        <dbReference type="ARBA" id="ARBA00022723"/>
    </source>
</evidence>
<comment type="similarity">
    <text evidence="3">Belongs to the peptidase M24 family.</text>
</comment>
<feature type="domain" description="Peptidase M24" evidence="13">
    <location>
        <begin position="27"/>
        <end position="173"/>
    </location>
</feature>
<evidence type="ECO:0000256" key="8">
    <source>
        <dbReference type="ARBA" id="ARBA00023049"/>
    </source>
</evidence>
<protein>
    <recommendedName>
        <fullName evidence="10">Probable metalloprotease ARX1</fullName>
    </recommendedName>
    <alternativeName>
        <fullName evidence="11">Associated with ribosomal export complex protein 1</fullName>
    </alternativeName>
</protein>
<dbReference type="Pfam" id="PF00557">
    <property type="entry name" value="Peptidase_M24"/>
    <property type="match status" value="1"/>
</dbReference>
<evidence type="ECO:0000256" key="7">
    <source>
        <dbReference type="ARBA" id="ARBA00022801"/>
    </source>
</evidence>
<evidence type="ECO:0000256" key="9">
    <source>
        <dbReference type="ARBA" id="ARBA00023242"/>
    </source>
</evidence>
<keyword evidence="15" id="KW-1185">Reference proteome</keyword>
<evidence type="ECO:0000256" key="2">
    <source>
        <dbReference type="ARBA" id="ARBA00004496"/>
    </source>
</evidence>
<keyword evidence="6" id="KW-0479">Metal-binding</keyword>
<dbReference type="OrthoDB" id="5876363at2759"/>
<keyword evidence="9" id="KW-0539">Nucleus</keyword>
<sequence>MALAISHEDTQILLKDKNVLVESTLDKYRTAGQITQTALRYLINLINDSYHYKKTDTPLTISQLCFLTDSFINQTLESFYKNKVNERGISHPTTIDVDELTNGWSPELDDPVFLTNKNKLYTENFKSNGIKRCVEDILQYGDIVKLTVGCHIDGYTSQVSHTIVISPTTIEQENIKPQGPLLGGKADAIAAAHIATESLVTLLGCALHPEKLPSTLHHTKVTGSLIRTIVDTIVSMYNCSIVPGSKIRRIRRFLAGQNEGVVAEREFKGCVWYEANQEARILQEINKNNSNELLLKSNAARSIDDNSAVPTDDFVVAPGEVYLIDLKVASLAGTEGLGLVTLEQVENFNGTTTSGRTLVARPTQYVRDYTQQHNLKLKTSRQVLNKLDKLGGVYPVKLTYLSPFFTKEDNTGNEANIIQDLKSLRLGMSEIVNNFLATTKPIQICKFIPWKLILSSANPTGSKGFDAVNPTLPGFEVPLPQLNIPGIKLKSLLKDRSCLTLPVARECCTVALSEEESCLIRLTGGSRTCQPSWIHSQYQLDTTNNIVQGVFQLAELSKDERFGIKIRETLPMKKKLVNMVSYDENMMA</sequence>
<evidence type="ECO:0000256" key="10">
    <source>
        <dbReference type="ARBA" id="ARBA00026155"/>
    </source>
</evidence>
<evidence type="ECO:0000313" key="14">
    <source>
        <dbReference type="EMBL" id="SSD61079.1"/>
    </source>
</evidence>
<accession>A0A376B932</accession>
<evidence type="ECO:0000259" key="13">
    <source>
        <dbReference type="Pfam" id="PF00557"/>
    </source>
</evidence>
<evidence type="ECO:0000313" key="15">
    <source>
        <dbReference type="Proteomes" id="UP000262825"/>
    </source>
</evidence>
<dbReference type="InterPro" id="IPR047113">
    <property type="entry name" value="PA2G4/ARX1"/>
</dbReference>
<dbReference type="AlphaFoldDB" id="A0A376B932"/>